<proteinExistence type="inferred from homology"/>
<evidence type="ECO:0000256" key="4">
    <source>
        <dbReference type="ARBA" id="ARBA00023002"/>
    </source>
</evidence>
<protein>
    <recommendedName>
        <fullName evidence="6">FAD-binding domain-containing protein</fullName>
    </recommendedName>
</protein>
<dbReference type="AlphaFoldDB" id="A0A1Y2GG22"/>
<evidence type="ECO:0000313" key="8">
    <source>
        <dbReference type="Proteomes" id="UP000193648"/>
    </source>
</evidence>
<feature type="compositionally biased region" description="Low complexity" evidence="5">
    <location>
        <begin position="480"/>
        <end position="500"/>
    </location>
</feature>
<dbReference type="GO" id="GO:0071949">
    <property type="term" value="F:FAD binding"/>
    <property type="evidence" value="ECO:0007669"/>
    <property type="project" value="InterPro"/>
</dbReference>
<keyword evidence="4" id="KW-0560">Oxidoreductase</keyword>
<evidence type="ECO:0000256" key="5">
    <source>
        <dbReference type="SAM" id="MobiDB-lite"/>
    </source>
</evidence>
<keyword evidence="2" id="KW-0285">Flavoprotein</keyword>
<sequence length="647" mass="70933">MATTDLKVIVAGLGIAGLAAAIALELTGFDYTVLEQDLAPSSSSEEDHSNPQTTAVHVGGAVQIGPTALHFLHQLGIYEEIQKISKPLSGFSMNEHNMNYLGRIDMTTYRERYGYHTEVMSRSQLHALLLQRIPPKRIVAGKVLGMIQSSEKVTVRCSDGATYEGDILIAADGAFSNVRHTLYWNLDEKKLLPKADAAPMSVDLHIISGCTKPLDPTKYPMLLDAMSEIQSIQLPNKPYTIWFVPLLDNRISWDITCEVNKTAIRQGEAFKVNQWRPEDIEETLNAVKEVECPFGGRIGDLIDTTDSENMYFNMAEERFCETWYGGRTVLVGDACHKGFYQPVSEAIVDVVTLINFLSAIESDSMESLTAAFQAYKERRSVTAKAAVEQCSLLRQVFTGKGRAASLKRNIVFNYMPEKYRYLLDDKRNEDRPQLWCLPFVKDHGIVKALPNSRPGSTPSNEAGSASTDACTSPISPIAMSPTTSSPRSSRTSWSSFSRPTFSMPSAPNIPLFSLSSSIVVKRSTSDQSATNNSPASLNQPMRGPDSPSKESGPFTDDAAMDSPALAKKAAMPVAATEKDNDQGVFTATPKATMVSTADIHDNSYNSSDEEEFVNCSPTLNDEIGVNVGKRNIHQHVLDVARSSSICK</sequence>
<feature type="compositionally biased region" description="Polar residues" evidence="5">
    <location>
        <begin position="525"/>
        <end position="539"/>
    </location>
</feature>
<dbReference type="InterPro" id="IPR036188">
    <property type="entry name" value="FAD/NAD-bd_sf"/>
</dbReference>
<keyword evidence="8" id="KW-1185">Reference proteome</keyword>
<evidence type="ECO:0000256" key="3">
    <source>
        <dbReference type="ARBA" id="ARBA00022827"/>
    </source>
</evidence>
<accession>A0A1Y2GG22</accession>
<dbReference type="GO" id="GO:0004497">
    <property type="term" value="F:monooxygenase activity"/>
    <property type="evidence" value="ECO:0007669"/>
    <property type="project" value="InterPro"/>
</dbReference>
<dbReference type="PANTHER" id="PTHR47356:SF2">
    <property type="entry name" value="FAD-BINDING DOMAIN-CONTAINING PROTEIN-RELATED"/>
    <property type="match status" value="1"/>
</dbReference>
<dbReference type="PRINTS" id="PR00420">
    <property type="entry name" value="RNGMNOXGNASE"/>
</dbReference>
<evidence type="ECO:0000313" key="7">
    <source>
        <dbReference type="EMBL" id="ORZ06578.1"/>
    </source>
</evidence>
<keyword evidence="3" id="KW-0274">FAD</keyword>
<dbReference type="OrthoDB" id="655030at2759"/>
<evidence type="ECO:0000256" key="2">
    <source>
        <dbReference type="ARBA" id="ARBA00022630"/>
    </source>
</evidence>
<feature type="compositionally biased region" description="Polar residues" evidence="5">
    <location>
        <begin position="453"/>
        <end position="474"/>
    </location>
</feature>
<dbReference type="InterPro" id="IPR050562">
    <property type="entry name" value="FAD_mOase_fung"/>
</dbReference>
<dbReference type="InterPro" id="IPR002938">
    <property type="entry name" value="FAD-bd"/>
</dbReference>
<dbReference type="Proteomes" id="UP000193648">
    <property type="component" value="Unassembled WGS sequence"/>
</dbReference>
<gene>
    <name evidence="7" type="ORF">BCR41DRAFT_425107</name>
</gene>
<dbReference type="GeneID" id="33572377"/>
<dbReference type="Pfam" id="PF01494">
    <property type="entry name" value="FAD_binding_3"/>
    <property type="match status" value="1"/>
</dbReference>
<feature type="domain" description="FAD-binding" evidence="6">
    <location>
        <begin position="6"/>
        <end position="388"/>
    </location>
</feature>
<feature type="region of interest" description="Disordered" evidence="5">
    <location>
        <begin position="523"/>
        <end position="559"/>
    </location>
</feature>
<organism evidence="7 8">
    <name type="scientific">Lobosporangium transversale</name>
    <dbReference type="NCBI Taxonomy" id="64571"/>
    <lineage>
        <taxon>Eukaryota</taxon>
        <taxon>Fungi</taxon>
        <taxon>Fungi incertae sedis</taxon>
        <taxon>Mucoromycota</taxon>
        <taxon>Mortierellomycotina</taxon>
        <taxon>Mortierellomycetes</taxon>
        <taxon>Mortierellales</taxon>
        <taxon>Mortierellaceae</taxon>
        <taxon>Lobosporangium</taxon>
    </lineage>
</organism>
<dbReference type="SUPFAM" id="SSF51905">
    <property type="entry name" value="FAD/NAD(P)-binding domain"/>
    <property type="match status" value="1"/>
</dbReference>
<dbReference type="EMBL" id="MCFF01000045">
    <property type="protein sequence ID" value="ORZ06578.1"/>
    <property type="molecule type" value="Genomic_DNA"/>
</dbReference>
<evidence type="ECO:0000256" key="1">
    <source>
        <dbReference type="ARBA" id="ARBA00007992"/>
    </source>
</evidence>
<dbReference type="RefSeq" id="XP_021877621.1">
    <property type="nucleotide sequence ID" value="XM_022030535.1"/>
</dbReference>
<evidence type="ECO:0000259" key="6">
    <source>
        <dbReference type="Pfam" id="PF01494"/>
    </source>
</evidence>
<reference evidence="7 8" key="1">
    <citation type="submission" date="2016-07" db="EMBL/GenBank/DDBJ databases">
        <title>Pervasive Adenine N6-methylation of Active Genes in Fungi.</title>
        <authorList>
            <consortium name="DOE Joint Genome Institute"/>
            <person name="Mondo S.J."/>
            <person name="Dannebaum R.O."/>
            <person name="Kuo R.C."/>
            <person name="Labutti K."/>
            <person name="Haridas S."/>
            <person name="Kuo A."/>
            <person name="Salamov A."/>
            <person name="Ahrendt S.R."/>
            <person name="Lipzen A."/>
            <person name="Sullivan W."/>
            <person name="Andreopoulos W.B."/>
            <person name="Clum A."/>
            <person name="Lindquist E."/>
            <person name="Daum C."/>
            <person name="Ramamoorthy G.K."/>
            <person name="Gryganskyi A."/>
            <person name="Culley D."/>
            <person name="Magnuson J.K."/>
            <person name="James T.Y."/>
            <person name="O'Malley M.A."/>
            <person name="Stajich J.E."/>
            <person name="Spatafora J.W."/>
            <person name="Visel A."/>
            <person name="Grigoriev I.V."/>
        </authorList>
    </citation>
    <scope>NUCLEOTIDE SEQUENCE [LARGE SCALE GENOMIC DNA]</scope>
    <source>
        <strain evidence="7 8">NRRL 3116</strain>
    </source>
</reference>
<comment type="similarity">
    <text evidence="1">Belongs to the paxM FAD-dependent monooxygenase family.</text>
</comment>
<dbReference type="STRING" id="64571.A0A1Y2GG22"/>
<dbReference type="PANTHER" id="PTHR47356">
    <property type="entry name" value="FAD-DEPENDENT MONOOXYGENASE ASQG-RELATED"/>
    <property type="match status" value="1"/>
</dbReference>
<feature type="region of interest" description="Disordered" evidence="5">
    <location>
        <begin position="448"/>
        <end position="500"/>
    </location>
</feature>
<dbReference type="Gene3D" id="3.50.50.60">
    <property type="entry name" value="FAD/NAD(P)-binding domain"/>
    <property type="match status" value="1"/>
</dbReference>
<name>A0A1Y2GG22_9FUNG</name>
<comment type="caution">
    <text evidence="7">The sequence shown here is derived from an EMBL/GenBank/DDBJ whole genome shotgun (WGS) entry which is preliminary data.</text>
</comment>
<dbReference type="InParanoid" id="A0A1Y2GG22"/>